<evidence type="ECO:0000313" key="2">
    <source>
        <dbReference type="Proteomes" id="UP000285456"/>
    </source>
</evidence>
<proteinExistence type="predicted"/>
<keyword evidence="2" id="KW-1185">Reference proteome</keyword>
<dbReference type="OrthoDB" id="9775889at2"/>
<evidence type="ECO:0000313" key="1">
    <source>
        <dbReference type="EMBL" id="RHW32032.1"/>
    </source>
</evidence>
<gene>
    <name evidence="1" type="ORF">D1B32_12420</name>
</gene>
<reference evidence="1 2" key="1">
    <citation type="journal article" date="2007" name="Int. J. Syst. Evol. Microbiol.">
        <title>Oceanobacillus profundus sp. nov., isolated from a deep-sea sediment core.</title>
        <authorList>
            <person name="Kim Y.G."/>
            <person name="Choi D.H."/>
            <person name="Hyun S."/>
            <person name="Cho B.C."/>
        </authorList>
    </citation>
    <scope>NUCLEOTIDE SEQUENCE [LARGE SCALE GENOMIC DNA]</scope>
    <source>
        <strain evidence="1 2">DSM 18246</strain>
    </source>
</reference>
<sequence length="154" mass="17304">MTDIFKKEIEELENMDFQVFVSNAIQIAPESFKSDESLIEYTRKVFRVVDEMLAIDRITGYVRDAILAGVLLSDLAVNEDPKYSSIHPLLVRPLIEDFKGDLAVQLWEATLNIVEAHEGSKTPIDKLAPKPGTPEHLVALANQIVRSESIEVKI</sequence>
<dbReference type="EMBL" id="QWEH01000007">
    <property type="protein sequence ID" value="RHW32032.1"/>
    <property type="molecule type" value="Genomic_DNA"/>
</dbReference>
<comment type="caution">
    <text evidence="1">The sequence shown here is derived from an EMBL/GenBank/DDBJ whole genome shotgun (WGS) entry which is preliminary data.</text>
</comment>
<organism evidence="1 2">
    <name type="scientific">Oceanobacillus profundus</name>
    <dbReference type="NCBI Taxonomy" id="372463"/>
    <lineage>
        <taxon>Bacteria</taxon>
        <taxon>Bacillati</taxon>
        <taxon>Bacillota</taxon>
        <taxon>Bacilli</taxon>
        <taxon>Bacillales</taxon>
        <taxon>Bacillaceae</taxon>
        <taxon>Oceanobacillus</taxon>
    </lineage>
</organism>
<dbReference type="Proteomes" id="UP000285456">
    <property type="component" value="Unassembled WGS sequence"/>
</dbReference>
<dbReference type="RefSeq" id="WP_118889590.1">
    <property type="nucleotide sequence ID" value="NZ_PHUT01000007.1"/>
</dbReference>
<accession>A0A417YH02</accession>
<dbReference type="AlphaFoldDB" id="A0A417YH02"/>
<name>A0A417YH02_9BACI</name>
<protein>
    <submittedName>
        <fullName evidence="1">Uncharacterized protein</fullName>
    </submittedName>
</protein>